<name>A0A3P1US24_9ACTO</name>
<feature type="domain" description="ATPase AAA-type core" evidence="3">
    <location>
        <begin position="346"/>
        <end position="437"/>
    </location>
</feature>
<keyword evidence="5" id="KW-1185">Reference proteome</keyword>
<dbReference type="EMBL" id="RQZC01000027">
    <property type="protein sequence ID" value="RRD24428.1"/>
    <property type="molecule type" value="Genomic_DNA"/>
</dbReference>
<gene>
    <name evidence="4" type="ORF">EII10_11225</name>
</gene>
<dbReference type="GO" id="GO:0005524">
    <property type="term" value="F:ATP binding"/>
    <property type="evidence" value="ECO:0007669"/>
    <property type="project" value="InterPro"/>
</dbReference>
<protein>
    <submittedName>
        <fullName evidence="4">Chromosome segregation protein SMC</fullName>
    </submittedName>
</protein>
<dbReference type="Pfam" id="PF13304">
    <property type="entry name" value="AAA_21"/>
    <property type="match status" value="2"/>
</dbReference>
<organism evidence="4 5">
    <name type="scientific">Actinomyces bowdenii</name>
    <dbReference type="NCBI Taxonomy" id="131109"/>
    <lineage>
        <taxon>Bacteria</taxon>
        <taxon>Bacillati</taxon>
        <taxon>Actinomycetota</taxon>
        <taxon>Actinomycetes</taxon>
        <taxon>Actinomycetales</taxon>
        <taxon>Actinomycetaceae</taxon>
        <taxon>Actinomyces</taxon>
    </lineage>
</organism>
<dbReference type="PANTHER" id="PTHR32182:SF22">
    <property type="entry name" value="ATP-DEPENDENT ENDONUCLEASE, OLD FAMILY-RELATED"/>
    <property type="match status" value="1"/>
</dbReference>
<dbReference type="OrthoDB" id="3252194at2"/>
<evidence type="ECO:0000256" key="1">
    <source>
        <dbReference type="ARBA" id="ARBA00023236"/>
    </source>
</evidence>
<dbReference type="InterPro" id="IPR027417">
    <property type="entry name" value="P-loop_NTPase"/>
</dbReference>
<comment type="caution">
    <text evidence="4">The sequence shown here is derived from an EMBL/GenBank/DDBJ whole genome shotgun (WGS) entry which is preliminary data.</text>
</comment>
<dbReference type="Proteomes" id="UP000271272">
    <property type="component" value="Unassembled WGS sequence"/>
</dbReference>
<dbReference type="InterPro" id="IPR003959">
    <property type="entry name" value="ATPase_AAA_core"/>
</dbReference>
<dbReference type="GO" id="GO:0009432">
    <property type="term" value="P:SOS response"/>
    <property type="evidence" value="ECO:0007669"/>
    <property type="project" value="UniProtKB-KW"/>
</dbReference>
<dbReference type="Gene3D" id="3.40.50.300">
    <property type="entry name" value="P-loop containing nucleotide triphosphate hydrolases"/>
    <property type="match status" value="2"/>
</dbReference>
<evidence type="ECO:0000256" key="2">
    <source>
        <dbReference type="SAM" id="MobiDB-lite"/>
    </source>
</evidence>
<dbReference type="PANTHER" id="PTHR32182">
    <property type="entry name" value="DNA REPLICATION AND REPAIR PROTEIN RECF"/>
    <property type="match status" value="1"/>
</dbReference>
<keyword evidence="1" id="KW-0742">SOS response</keyword>
<feature type="domain" description="ATPase AAA-type core" evidence="3">
    <location>
        <begin position="83"/>
        <end position="122"/>
    </location>
</feature>
<sequence length="504" mass="54343">MPRIRPVQHPPAPPSTFYTDSRTPSPSPGPHLEVPNSRHLSGILLLMRKHGPDDDAASHISELRLTRFKNFENATIPLGRTSILTGRNSSGKSNILDALDVLHRLTNAEPLSDALDGRRREGGPVRGGASGCVPHGGDSFALGCTVTVTHPHGKYSYDYDVEVTPSPFPHIIQETLRGPQRAAKSGRWNQQVLIDAQPDSGGVGLEAAVSSGRRGPNRRIHLRDDRSVLSQLPTVIPGSNRAERDILDAQRDISASLRRSFHFDPAPSLMRDWVPLRGARLRRSGENLAPILKHLKDQEPGTFSRLEQLAQQIADCDIDSLDFSSTDTGEIMLAIRERRGQEASLTTARSMSDGLLRFLAIATALSSPVSDLDLDALAPAYSSDVTAPSAGVLLAIEEIENGLHPSQAGRLLHLINEATERINVNALITTHSPALLDALSGDQLHDVLVCHHDQVSRLIDLPGYAQAMSGGRLGAVVTSGALEEAAHPGPDPDYSEFLSLIGAQ</sequence>
<evidence type="ECO:0000313" key="4">
    <source>
        <dbReference type="EMBL" id="RRD24428.1"/>
    </source>
</evidence>
<dbReference type="RefSeq" id="WP_124934579.1">
    <property type="nucleotide sequence ID" value="NZ_RQZC01000027.1"/>
</dbReference>
<keyword evidence="1" id="KW-0227">DNA damage</keyword>
<dbReference type="AlphaFoldDB" id="A0A3P1US24"/>
<dbReference type="GO" id="GO:0006302">
    <property type="term" value="P:double-strand break repair"/>
    <property type="evidence" value="ECO:0007669"/>
    <property type="project" value="TreeGrafter"/>
</dbReference>
<feature type="region of interest" description="Disordered" evidence="2">
    <location>
        <begin position="1"/>
        <end position="36"/>
    </location>
</feature>
<dbReference type="SUPFAM" id="SSF52540">
    <property type="entry name" value="P-loop containing nucleoside triphosphate hydrolases"/>
    <property type="match status" value="1"/>
</dbReference>
<evidence type="ECO:0000259" key="3">
    <source>
        <dbReference type="Pfam" id="PF13304"/>
    </source>
</evidence>
<accession>A0A3P1US24</accession>
<evidence type="ECO:0000313" key="5">
    <source>
        <dbReference type="Proteomes" id="UP000271272"/>
    </source>
</evidence>
<reference evidence="4 5" key="1">
    <citation type="submission" date="2018-11" db="EMBL/GenBank/DDBJ databases">
        <title>Genomes From Bacteria Associated with the Canine Oral Cavity: a Test Case for Automated Genome-Based Taxonomic Assignment.</title>
        <authorList>
            <person name="Coil D.A."/>
            <person name="Jospin G."/>
            <person name="Darling A.E."/>
            <person name="Wallis C."/>
            <person name="Davis I.J."/>
            <person name="Harris S."/>
            <person name="Eisen J.A."/>
            <person name="Holcombe L.J."/>
            <person name="O'Flynn C."/>
        </authorList>
    </citation>
    <scope>NUCLEOTIDE SEQUENCE [LARGE SCALE GENOMIC DNA]</scope>
    <source>
        <strain evidence="4 5">OH5050</strain>
    </source>
</reference>
<proteinExistence type="predicted"/>
<dbReference type="GO" id="GO:0016887">
    <property type="term" value="F:ATP hydrolysis activity"/>
    <property type="evidence" value="ECO:0007669"/>
    <property type="project" value="InterPro"/>
</dbReference>
<dbReference type="GO" id="GO:0000731">
    <property type="term" value="P:DNA synthesis involved in DNA repair"/>
    <property type="evidence" value="ECO:0007669"/>
    <property type="project" value="TreeGrafter"/>
</dbReference>